<sequence>MGDETGKVRLRLRVGPPRPLVATLTEAELALVAPVLPEVAEVVRRGDFSRIRLGTAFHDAIGRDPFRQENAVVRRDESSWSWWKTLGAVVIGVGFAQDDSLWKQILGYGFAALALGDFVGDAWRRLRRWHRTRR</sequence>
<evidence type="ECO:0000313" key="2">
    <source>
        <dbReference type="Proteomes" id="UP000637628"/>
    </source>
</evidence>
<dbReference type="EMBL" id="BOML01000067">
    <property type="protein sequence ID" value="GIE06773.1"/>
    <property type="molecule type" value="Genomic_DNA"/>
</dbReference>
<accession>A0ABQ3ZAA7</accession>
<dbReference type="Proteomes" id="UP000637628">
    <property type="component" value="Unassembled WGS sequence"/>
</dbReference>
<comment type="caution">
    <text evidence="1">The sequence shown here is derived from an EMBL/GenBank/DDBJ whole genome shotgun (WGS) entry which is preliminary data.</text>
</comment>
<name>A0ABQ3ZAA7_9ACTN</name>
<protein>
    <submittedName>
        <fullName evidence="1">Uncharacterized protein</fullName>
    </submittedName>
</protein>
<keyword evidence="2" id="KW-1185">Reference proteome</keyword>
<reference evidence="1 2" key="1">
    <citation type="submission" date="2021-01" db="EMBL/GenBank/DDBJ databases">
        <title>Whole genome shotgun sequence of Actinoplanes durhamensis NBRC 14914.</title>
        <authorList>
            <person name="Komaki H."/>
            <person name="Tamura T."/>
        </authorList>
    </citation>
    <scope>NUCLEOTIDE SEQUENCE [LARGE SCALE GENOMIC DNA]</scope>
    <source>
        <strain evidence="1 2">NBRC 14914</strain>
    </source>
</reference>
<dbReference type="RefSeq" id="WP_203734630.1">
    <property type="nucleotide sequence ID" value="NZ_BAAATX010000019.1"/>
</dbReference>
<gene>
    <name evidence="1" type="ORF">Adu01nite_81230</name>
</gene>
<proteinExistence type="predicted"/>
<organism evidence="1 2">
    <name type="scientific">Paractinoplanes durhamensis</name>
    <dbReference type="NCBI Taxonomy" id="113563"/>
    <lineage>
        <taxon>Bacteria</taxon>
        <taxon>Bacillati</taxon>
        <taxon>Actinomycetota</taxon>
        <taxon>Actinomycetes</taxon>
        <taxon>Micromonosporales</taxon>
        <taxon>Micromonosporaceae</taxon>
        <taxon>Paractinoplanes</taxon>
    </lineage>
</organism>
<evidence type="ECO:0000313" key="1">
    <source>
        <dbReference type="EMBL" id="GIE06773.1"/>
    </source>
</evidence>